<comment type="caution">
    <text evidence="3">The sequence shown here is derived from an EMBL/GenBank/DDBJ whole genome shotgun (WGS) entry which is preliminary data.</text>
</comment>
<dbReference type="EMBL" id="JMIH01000001">
    <property type="protein sequence ID" value="KEO75946.1"/>
    <property type="molecule type" value="Genomic_DNA"/>
</dbReference>
<dbReference type="InterPro" id="IPR036890">
    <property type="entry name" value="HATPase_C_sf"/>
</dbReference>
<keyword evidence="4" id="KW-1185">Reference proteome</keyword>
<keyword evidence="1" id="KW-0472">Membrane</keyword>
<feature type="domain" description="Signal transduction histidine kinase internal region" evidence="2">
    <location>
        <begin position="169"/>
        <end position="244"/>
    </location>
</feature>
<dbReference type="PANTHER" id="PTHR34220:SF7">
    <property type="entry name" value="SENSOR HISTIDINE KINASE YPDA"/>
    <property type="match status" value="1"/>
</dbReference>
<dbReference type="STRING" id="1048983.EL17_00085"/>
<keyword evidence="1" id="KW-1133">Transmembrane helix</keyword>
<name>A0A074L126_9BACT</name>
<feature type="transmembrane region" description="Helical" evidence="1">
    <location>
        <begin position="7"/>
        <end position="27"/>
    </location>
</feature>
<dbReference type="OrthoDB" id="9792992at2"/>
<dbReference type="AlphaFoldDB" id="A0A074L126"/>
<proteinExistence type="predicted"/>
<evidence type="ECO:0000313" key="4">
    <source>
        <dbReference type="Proteomes" id="UP000027821"/>
    </source>
</evidence>
<dbReference type="Gene3D" id="3.30.565.10">
    <property type="entry name" value="Histidine kinase-like ATPase, C-terminal domain"/>
    <property type="match status" value="1"/>
</dbReference>
<accession>A0A074L126</accession>
<sequence>MIKIINTYGNFKLIIFYVSLFLVMWIFDSRWLERPFLDDVTFYYTITSFIIVWLNYYIFSRVIFEVRNPIKWIVLIICIITLYFLSFYALTYPLKFMHFRYPDDEKLKYFYEGLYITSYSALLSPRGPTFLSSQLYLFLFIFFAGSIFFRYIESMKKITELELSNAHQEMDLLKFQIQPQFLLNTLNSLHIISKDNRKASEVVSKLSELLKFTLYDSNEALIPLKVELSFLQDYIELEKIRHHEHVNIEYDFSAIENEEIKIAPLLFINFIENAFKHGVNKTRGSSWVMIKIVQDACFLELAISNSKPKKTIQNAVGGKGLSNITRRLQLLYPNKHQITISNQEEVFSVHLKIDLT</sequence>
<feature type="transmembrane region" description="Helical" evidence="1">
    <location>
        <begin position="42"/>
        <end position="60"/>
    </location>
</feature>
<feature type="transmembrane region" description="Helical" evidence="1">
    <location>
        <begin position="135"/>
        <end position="152"/>
    </location>
</feature>
<dbReference type="eggNOG" id="COG2972">
    <property type="taxonomic scope" value="Bacteria"/>
</dbReference>
<dbReference type="Pfam" id="PF06580">
    <property type="entry name" value="His_kinase"/>
    <property type="match status" value="1"/>
</dbReference>
<dbReference type="GO" id="GO:0016020">
    <property type="term" value="C:membrane"/>
    <property type="evidence" value="ECO:0007669"/>
    <property type="project" value="InterPro"/>
</dbReference>
<dbReference type="InterPro" id="IPR010559">
    <property type="entry name" value="Sig_transdc_His_kin_internal"/>
</dbReference>
<protein>
    <recommendedName>
        <fullName evidence="2">Signal transduction histidine kinase internal region domain-containing protein</fullName>
    </recommendedName>
</protein>
<dbReference type="PANTHER" id="PTHR34220">
    <property type="entry name" value="SENSOR HISTIDINE KINASE YPDA"/>
    <property type="match status" value="1"/>
</dbReference>
<keyword evidence="1" id="KW-0812">Transmembrane</keyword>
<dbReference type="GO" id="GO:0000155">
    <property type="term" value="F:phosphorelay sensor kinase activity"/>
    <property type="evidence" value="ECO:0007669"/>
    <property type="project" value="InterPro"/>
</dbReference>
<dbReference type="InterPro" id="IPR050640">
    <property type="entry name" value="Bact_2-comp_sensor_kinase"/>
</dbReference>
<organism evidence="3 4">
    <name type="scientific">Anditalea andensis</name>
    <dbReference type="NCBI Taxonomy" id="1048983"/>
    <lineage>
        <taxon>Bacteria</taxon>
        <taxon>Pseudomonadati</taxon>
        <taxon>Bacteroidota</taxon>
        <taxon>Cytophagia</taxon>
        <taxon>Cytophagales</taxon>
        <taxon>Cytophagaceae</taxon>
        <taxon>Anditalea</taxon>
    </lineage>
</organism>
<feature type="transmembrane region" description="Helical" evidence="1">
    <location>
        <begin position="72"/>
        <end position="90"/>
    </location>
</feature>
<dbReference type="Proteomes" id="UP000027821">
    <property type="component" value="Unassembled WGS sequence"/>
</dbReference>
<evidence type="ECO:0000259" key="2">
    <source>
        <dbReference type="Pfam" id="PF06580"/>
    </source>
</evidence>
<gene>
    <name evidence="3" type="ORF">EL17_00085</name>
</gene>
<evidence type="ECO:0000313" key="3">
    <source>
        <dbReference type="EMBL" id="KEO75946.1"/>
    </source>
</evidence>
<evidence type="ECO:0000256" key="1">
    <source>
        <dbReference type="SAM" id="Phobius"/>
    </source>
</evidence>
<reference evidence="3 4" key="1">
    <citation type="submission" date="2014-04" db="EMBL/GenBank/DDBJ databases">
        <title>Characterization and application of a salt tolerant electro-active bacterium.</title>
        <authorList>
            <person name="Yang L."/>
            <person name="Wei S."/>
            <person name="Tay Q.X.M."/>
        </authorList>
    </citation>
    <scope>NUCLEOTIDE SEQUENCE [LARGE SCALE GENOMIC DNA]</scope>
    <source>
        <strain evidence="3 4">LY1</strain>
    </source>
</reference>